<name>A0AAN9NFF2_PHACN</name>
<dbReference type="EMBL" id="JAYMYR010000003">
    <property type="protein sequence ID" value="KAK7371830.1"/>
    <property type="molecule type" value="Genomic_DNA"/>
</dbReference>
<comment type="caution">
    <text evidence="1">The sequence shown here is derived from an EMBL/GenBank/DDBJ whole genome shotgun (WGS) entry which is preliminary data.</text>
</comment>
<keyword evidence="2" id="KW-1185">Reference proteome</keyword>
<reference evidence="1 2" key="1">
    <citation type="submission" date="2024-01" db="EMBL/GenBank/DDBJ databases">
        <title>The genomes of 5 underutilized Papilionoideae crops provide insights into root nodulation and disease resistanc.</title>
        <authorList>
            <person name="Jiang F."/>
        </authorList>
    </citation>
    <scope>NUCLEOTIDE SEQUENCE [LARGE SCALE GENOMIC DNA]</scope>
    <source>
        <strain evidence="1">JINMINGXINNONG_FW02</strain>
        <tissue evidence="1">Leaves</tissue>
    </source>
</reference>
<dbReference type="Proteomes" id="UP001374584">
    <property type="component" value="Unassembled WGS sequence"/>
</dbReference>
<accession>A0AAN9NFF2</accession>
<organism evidence="1 2">
    <name type="scientific">Phaseolus coccineus</name>
    <name type="common">Scarlet runner bean</name>
    <name type="synonym">Phaseolus multiflorus</name>
    <dbReference type="NCBI Taxonomy" id="3886"/>
    <lineage>
        <taxon>Eukaryota</taxon>
        <taxon>Viridiplantae</taxon>
        <taxon>Streptophyta</taxon>
        <taxon>Embryophyta</taxon>
        <taxon>Tracheophyta</taxon>
        <taxon>Spermatophyta</taxon>
        <taxon>Magnoliopsida</taxon>
        <taxon>eudicotyledons</taxon>
        <taxon>Gunneridae</taxon>
        <taxon>Pentapetalae</taxon>
        <taxon>rosids</taxon>
        <taxon>fabids</taxon>
        <taxon>Fabales</taxon>
        <taxon>Fabaceae</taxon>
        <taxon>Papilionoideae</taxon>
        <taxon>50 kb inversion clade</taxon>
        <taxon>NPAAA clade</taxon>
        <taxon>indigoferoid/millettioid clade</taxon>
        <taxon>Phaseoleae</taxon>
        <taxon>Phaseolus</taxon>
    </lineage>
</organism>
<evidence type="ECO:0000313" key="1">
    <source>
        <dbReference type="EMBL" id="KAK7371830.1"/>
    </source>
</evidence>
<proteinExistence type="predicted"/>
<protein>
    <submittedName>
        <fullName evidence="1">Uncharacterized protein</fullName>
    </submittedName>
</protein>
<dbReference type="AlphaFoldDB" id="A0AAN9NFF2"/>
<evidence type="ECO:0000313" key="2">
    <source>
        <dbReference type="Proteomes" id="UP001374584"/>
    </source>
</evidence>
<gene>
    <name evidence="1" type="ORF">VNO80_05196</name>
</gene>
<sequence>MDCSPRTTVTTANNSTSIAIATTGKNLHHSQLFPYSLSLTSLLCNIPKISKASVMFHRSVSSLTPDQILRYSRWEQIERRVVLRWLFSWRLIGTNRDASSET</sequence>